<accession>A0A6A4I061</accession>
<sequence>MKFSSIFAVVFAAAAAVSATPTPTTNAKRMAVGLPPLPPARRSPAEARTLPSASPVPK</sequence>
<evidence type="ECO:0000313" key="4">
    <source>
        <dbReference type="Proteomes" id="UP000799118"/>
    </source>
</evidence>
<dbReference type="EMBL" id="ML769431">
    <property type="protein sequence ID" value="KAE9402818.1"/>
    <property type="molecule type" value="Genomic_DNA"/>
</dbReference>
<feature type="region of interest" description="Disordered" evidence="1">
    <location>
        <begin position="20"/>
        <end position="58"/>
    </location>
</feature>
<feature type="chain" id="PRO_5025596722" evidence="2">
    <location>
        <begin position="20"/>
        <end position="58"/>
    </location>
</feature>
<dbReference type="Proteomes" id="UP000799118">
    <property type="component" value="Unassembled WGS sequence"/>
</dbReference>
<evidence type="ECO:0000256" key="1">
    <source>
        <dbReference type="SAM" id="MobiDB-lite"/>
    </source>
</evidence>
<keyword evidence="4" id="KW-1185">Reference proteome</keyword>
<protein>
    <submittedName>
        <fullName evidence="3">Uncharacterized protein</fullName>
    </submittedName>
</protein>
<proteinExistence type="predicted"/>
<feature type="signal peptide" evidence="2">
    <location>
        <begin position="1"/>
        <end position="19"/>
    </location>
</feature>
<evidence type="ECO:0000256" key="2">
    <source>
        <dbReference type="SAM" id="SignalP"/>
    </source>
</evidence>
<reference evidence="3" key="1">
    <citation type="journal article" date="2019" name="Environ. Microbiol.">
        <title>Fungal ecological strategies reflected in gene transcription - a case study of two litter decomposers.</title>
        <authorList>
            <person name="Barbi F."/>
            <person name="Kohler A."/>
            <person name="Barry K."/>
            <person name="Baskaran P."/>
            <person name="Daum C."/>
            <person name="Fauchery L."/>
            <person name="Ihrmark K."/>
            <person name="Kuo A."/>
            <person name="LaButti K."/>
            <person name="Lipzen A."/>
            <person name="Morin E."/>
            <person name="Grigoriev I.V."/>
            <person name="Henrissat B."/>
            <person name="Lindahl B."/>
            <person name="Martin F."/>
        </authorList>
    </citation>
    <scope>NUCLEOTIDE SEQUENCE</scope>
    <source>
        <strain evidence="3">JB14</strain>
    </source>
</reference>
<evidence type="ECO:0000313" key="3">
    <source>
        <dbReference type="EMBL" id="KAE9402818.1"/>
    </source>
</evidence>
<dbReference type="AlphaFoldDB" id="A0A6A4I061"/>
<name>A0A6A4I061_9AGAR</name>
<keyword evidence="2" id="KW-0732">Signal</keyword>
<organism evidence="3 4">
    <name type="scientific">Gymnopus androsaceus JB14</name>
    <dbReference type="NCBI Taxonomy" id="1447944"/>
    <lineage>
        <taxon>Eukaryota</taxon>
        <taxon>Fungi</taxon>
        <taxon>Dikarya</taxon>
        <taxon>Basidiomycota</taxon>
        <taxon>Agaricomycotina</taxon>
        <taxon>Agaricomycetes</taxon>
        <taxon>Agaricomycetidae</taxon>
        <taxon>Agaricales</taxon>
        <taxon>Marasmiineae</taxon>
        <taxon>Omphalotaceae</taxon>
        <taxon>Gymnopus</taxon>
    </lineage>
</organism>
<gene>
    <name evidence="3" type="ORF">BT96DRAFT_1017379</name>
</gene>